<dbReference type="Proteomes" id="UP001499843">
    <property type="component" value="Unassembled WGS sequence"/>
</dbReference>
<feature type="compositionally biased region" description="Low complexity" evidence="5">
    <location>
        <begin position="60"/>
        <end position="71"/>
    </location>
</feature>
<dbReference type="InterPro" id="IPR000914">
    <property type="entry name" value="SBP_5_dom"/>
</dbReference>
<comment type="similarity">
    <text evidence="2">Belongs to the bacterial solute-binding protein 5 family.</text>
</comment>
<comment type="caution">
    <text evidence="7">The sequence shown here is derived from an EMBL/GenBank/DDBJ whole genome shotgun (WGS) entry which is preliminary data.</text>
</comment>
<dbReference type="InterPro" id="IPR039424">
    <property type="entry name" value="SBP_5"/>
</dbReference>
<protein>
    <recommendedName>
        <fullName evidence="6">Solute-binding protein family 5 domain-containing protein</fullName>
    </recommendedName>
</protein>
<dbReference type="Gene3D" id="3.10.105.10">
    <property type="entry name" value="Dipeptide-binding Protein, Domain 3"/>
    <property type="match status" value="1"/>
</dbReference>
<evidence type="ECO:0000256" key="1">
    <source>
        <dbReference type="ARBA" id="ARBA00004196"/>
    </source>
</evidence>
<feature type="region of interest" description="Disordered" evidence="5">
    <location>
        <begin position="55"/>
        <end position="93"/>
    </location>
</feature>
<dbReference type="Gene3D" id="3.40.190.10">
    <property type="entry name" value="Periplasmic binding protein-like II"/>
    <property type="match status" value="1"/>
</dbReference>
<evidence type="ECO:0000256" key="5">
    <source>
        <dbReference type="SAM" id="MobiDB-lite"/>
    </source>
</evidence>
<feature type="domain" description="Solute-binding protein family 5" evidence="6">
    <location>
        <begin position="145"/>
        <end position="579"/>
    </location>
</feature>
<dbReference type="SUPFAM" id="SSF53850">
    <property type="entry name" value="Periplasmic binding protein-like II"/>
    <property type="match status" value="1"/>
</dbReference>
<organism evidence="7 8">
    <name type="scientific">Nonomuraea monospora</name>
    <dbReference type="NCBI Taxonomy" id="568818"/>
    <lineage>
        <taxon>Bacteria</taxon>
        <taxon>Bacillati</taxon>
        <taxon>Actinomycetota</taxon>
        <taxon>Actinomycetes</taxon>
        <taxon>Streptosporangiales</taxon>
        <taxon>Streptosporangiaceae</taxon>
        <taxon>Nonomuraea</taxon>
    </lineage>
</organism>
<gene>
    <name evidence="7" type="ORF">GCM10009850_022490</name>
</gene>
<evidence type="ECO:0000313" key="7">
    <source>
        <dbReference type="EMBL" id="GAA2206791.1"/>
    </source>
</evidence>
<evidence type="ECO:0000259" key="6">
    <source>
        <dbReference type="Pfam" id="PF00496"/>
    </source>
</evidence>
<evidence type="ECO:0000256" key="3">
    <source>
        <dbReference type="ARBA" id="ARBA00022448"/>
    </source>
</evidence>
<reference evidence="8" key="1">
    <citation type="journal article" date="2019" name="Int. J. Syst. Evol. Microbiol.">
        <title>The Global Catalogue of Microorganisms (GCM) 10K type strain sequencing project: providing services to taxonomists for standard genome sequencing and annotation.</title>
        <authorList>
            <consortium name="The Broad Institute Genomics Platform"/>
            <consortium name="The Broad Institute Genome Sequencing Center for Infectious Disease"/>
            <person name="Wu L."/>
            <person name="Ma J."/>
        </authorList>
    </citation>
    <scope>NUCLEOTIDE SEQUENCE [LARGE SCALE GENOMIC DNA]</scope>
    <source>
        <strain evidence="8">JCM 16114</strain>
    </source>
</reference>
<evidence type="ECO:0000313" key="8">
    <source>
        <dbReference type="Proteomes" id="UP001499843"/>
    </source>
</evidence>
<comment type="subcellular location">
    <subcellularLocation>
        <location evidence="1">Cell envelope</location>
    </subcellularLocation>
</comment>
<dbReference type="RefSeq" id="WP_344473328.1">
    <property type="nucleotide sequence ID" value="NZ_BAAAQX010000004.1"/>
</dbReference>
<name>A0ABP5P4R6_9ACTN</name>
<proteinExistence type="inferred from homology"/>
<dbReference type="EMBL" id="BAAAQX010000004">
    <property type="protein sequence ID" value="GAA2206791.1"/>
    <property type="molecule type" value="Genomic_DNA"/>
</dbReference>
<keyword evidence="3" id="KW-0813">Transport</keyword>
<dbReference type="PANTHER" id="PTHR30290">
    <property type="entry name" value="PERIPLASMIC BINDING COMPONENT OF ABC TRANSPORTER"/>
    <property type="match status" value="1"/>
</dbReference>
<sequence>MSGSRNRHAPVAARLVSRNRRALVAARLVSRNRRALVAATLAVLLPLAACSGGGRDDGKATAGGQAAGKPGSQTFGELPAESGTPKDGGSVDIAQQPGAGPYYMLPIVPGAFNSTYVTYQFQRLMYRPLYWFPEGASPKVNPALSLAEPPEFTDGDRTVTIKLKPGYTWSDGSPVEAGDVVFFIDLLKAALRKNAANWGGYTPGQFPDNVTSVKATSADTVTLKLSQAYNPEWFTADELTSVVPLPAKQWARASADGPLLDPGEPKNAEAIYTYLDKASRDPAGFATDPLWQTVNGPYRLSGFDVTTNFYSMTANEAYTGPQKPRIKTLNFRPFTSETAKFNQLLSGNLTMATVDQSHVGQVQALKAAGYNVYGAPRLGFNFIMLNFKDTTDNVDKILGQLYVRQALQHLIDQPGYIASKGMYNGAAAESYGTAPASSPYASKDVATAPYPYDPQAARKLLEDHGWKVVPNGTTTCERPGSGPSECGEGIPQGQAIKFNLFYRSEPQLHSAVSTAFASEARKLGIAITVAPKTFSFLIQNYNVPAAPSKAGEWAMSTWGGFSTTPYPTMTGTFDSKGSGNVGAYSDPETDELIRASVHGDDRQAVQAEIERLRTELPVLWLPTAHTIWAWKNTLSGPRDTFAALPTTVLTPEYWYLR</sequence>
<dbReference type="PANTHER" id="PTHR30290:SF10">
    <property type="entry name" value="PERIPLASMIC OLIGOPEPTIDE-BINDING PROTEIN-RELATED"/>
    <property type="match status" value="1"/>
</dbReference>
<dbReference type="Pfam" id="PF00496">
    <property type="entry name" value="SBP_bac_5"/>
    <property type="match status" value="1"/>
</dbReference>
<accession>A0ABP5P4R6</accession>
<keyword evidence="4" id="KW-0732">Signal</keyword>
<evidence type="ECO:0000256" key="4">
    <source>
        <dbReference type="ARBA" id="ARBA00022729"/>
    </source>
</evidence>
<evidence type="ECO:0000256" key="2">
    <source>
        <dbReference type="ARBA" id="ARBA00005695"/>
    </source>
</evidence>
<keyword evidence="8" id="KW-1185">Reference proteome</keyword>